<dbReference type="SUPFAM" id="SSF51735">
    <property type="entry name" value="NAD(P)-binding Rossmann-fold domains"/>
    <property type="match status" value="1"/>
</dbReference>
<reference evidence="7 8" key="1">
    <citation type="submission" date="2024-06" db="EMBL/GenBank/DDBJ databases">
        <title>A chromosome-level genome assembly of beet webworm, Loxostege sticticalis.</title>
        <authorList>
            <person name="Zhang Y."/>
        </authorList>
    </citation>
    <scope>NUCLEOTIDE SEQUENCE [LARGE SCALE GENOMIC DNA]</scope>
    <source>
        <strain evidence="7">AQ028</strain>
        <tissue evidence="7">Male pupae</tissue>
    </source>
</reference>
<evidence type="ECO:0000259" key="6">
    <source>
        <dbReference type="Pfam" id="PF07993"/>
    </source>
</evidence>
<comment type="catalytic activity">
    <reaction evidence="4">
        <text>a long-chain fatty acyl-CoA + 2 NADPH + 2 H(+) = a long-chain primary fatty alcohol + 2 NADP(+) + CoA</text>
        <dbReference type="Rhea" id="RHEA:52716"/>
        <dbReference type="ChEBI" id="CHEBI:15378"/>
        <dbReference type="ChEBI" id="CHEBI:57287"/>
        <dbReference type="ChEBI" id="CHEBI:57783"/>
        <dbReference type="ChEBI" id="CHEBI:58349"/>
        <dbReference type="ChEBI" id="CHEBI:77396"/>
        <dbReference type="ChEBI" id="CHEBI:83139"/>
        <dbReference type="EC" id="1.2.1.84"/>
    </reaction>
</comment>
<name>A0ABD0T3F2_LOXSC</name>
<keyword evidence="3 4" id="KW-0443">Lipid metabolism</keyword>
<dbReference type="InterPro" id="IPR013120">
    <property type="entry name" value="FAR_NAD-bd"/>
</dbReference>
<evidence type="ECO:0000256" key="3">
    <source>
        <dbReference type="ARBA" id="ARBA00023098"/>
    </source>
</evidence>
<feature type="domain" description="Thioester reductase (TE)" evidence="6">
    <location>
        <begin position="47"/>
        <end position="313"/>
    </location>
</feature>
<dbReference type="Pfam" id="PF03015">
    <property type="entry name" value="Sterile"/>
    <property type="match status" value="1"/>
</dbReference>
<evidence type="ECO:0000259" key="5">
    <source>
        <dbReference type="Pfam" id="PF03015"/>
    </source>
</evidence>
<evidence type="ECO:0000313" key="7">
    <source>
        <dbReference type="EMBL" id="KAL0831587.1"/>
    </source>
</evidence>
<dbReference type="EC" id="1.2.1.84" evidence="4"/>
<sequence>MFSTLSCKKCLRFSYNVTSILCRSRSTAVDNQYQSVSDFYAGKSVFLTGGTGFLGKAYIEKLLRGCEDIDKVFILIRQKKGEPIEARVSQMIKNPIFDRLRKTRPQAFNKIVPIIGDISEPKLGIKPKDEQTLKDEVSVVIHSAATVKYREPMQVAMNINFEGTRRIMDLCKGMRNLESFVYISTAFCHLTKKVLYEKIYPAPATVDEIYDFIKKYNNDPAETAKFLGPQPTTYTYTKCLTENYIGENPEIPTTIVRPPAVQATYKEPVGGWLDNWYSSAGVCFDTARGLNHIMCGKTSNVVDCMPVDYVVNLTLVAGARQNSKDICAVYNSTSSHCNPVTWYEIHQAFIKENLKFGFYEGKPYVVFVNSQLVMDLVTFLQMKVPAHTADLFLRLVGKEPRHVKKLTRILNTRWSMAYFHTYNCVFRNDKARALYGSLSEFDKEKFPCDPTDIDWDEYLKIYFKGVTEYLVPALLKKEKSTFVPKPNWDK</sequence>
<evidence type="ECO:0000256" key="1">
    <source>
        <dbReference type="ARBA" id="ARBA00005928"/>
    </source>
</evidence>
<dbReference type="InterPro" id="IPR026055">
    <property type="entry name" value="FAR"/>
</dbReference>
<dbReference type="Pfam" id="PF07993">
    <property type="entry name" value="NAD_binding_4"/>
    <property type="match status" value="1"/>
</dbReference>
<proteinExistence type="inferred from homology"/>
<dbReference type="CDD" id="cd09071">
    <property type="entry name" value="FAR_C"/>
    <property type="match status" value="1"/>
</dbReference>
<evidence type="ECO:0000256" key="4">
    <source>
        <dbReference type="RuleBase" id="RU363097"/>
    </source>
</evidence>
<comment type="similarity">
    <text evidence="1 4">Belongs to the fatty acyl-CoA reductase family.</text>
</comment>
<accession>A0ABD0T3F2</accession>
<organism evidence="7 8">
    <name type="scientific">Loxostege sticticalis</name>
    <name type="common">Beet webworm moth</name>
    <dbReference type="NCBI Taxonomy" id="481309"/>
    <lineage>
        <taxon>Eukaryota</taxon>
        <taxon>Metazoa</taxon>
        <taxon>Ecdysozoa</taxon>
        <taxon>Arthropoda</taxon>
        <taxon>Hexapoda</taxon>
        <taxon>Insecta</taxon>
        <taxon>Pterygota</taxon>
        <taxon>Neoptera</taxon>
        <taxon>Endopterygota</taxon>
        <taxon>Lepidoptera</taxon>
        <taxon>Glossata</taxon>
        <taxon>Ditrysia</taxon>
        <taxon>Pyraloidea</taxon>
        <taxon>Crambidae</taxon>
        <taxon>Pyraustinae</taxon>
        <taxon>Loxostege</taxon>
    </lineage>
</organism>
<keyword evidence="2 4" id="KW-0444">Lipid biosynthesis</keyword>
<dbReference type="PANTHER" id="PTHR11011:SF45">
    <property type="entry name" value="FATTY ACYL-COA REDUCTASE CG8306-RELATED"/>
    <property type="match status" value="1"/>
</dbReference>
<dbReference type="AlphaFoldDB" id="A0ABD0T3F2"/>
<dbReference type="GO" id="GO:1901568">
    <property type="term" value="P:fatty acid derivative metabolic process"/>
    <property type="evidence" value="ECO:0007669"/>
    <property type="project" value="UniProtKB-ARBA"/>
</dbReference>
<comment type="function">
    <text evidence="4">Catalyzes the reduction of fatty acyl-CoA to fatty alcohols.</text>
</comment>
<dbReference type="Proteomes" id="UP001549921">
    <property type="component" value="Unassembled WGS sequence"/>
</dbReference>
<evidence type="ECO:0000313" key="8">
    <source>
        <dbReference type="Proteomes" id="UP001549921"/>
    </source>
</evidence>
<keyword evidence="4" id="KW-0521">NADP</keyword>
<dbReference type="CDD" id="cd05236">
    <property type="entry name" value="FAR-N_SDR_e"/>
    <property type="match status" value="1"/>
</dbReference>
<dbReference type="GO" id="GO:0102965">
    <property type="term" value="F:alcohol-forming long-chain fatty acyl-CoA reductase activity"/>
    <property type="evidence" value="ECO:0007669"/>
    <property type="project" value="UniProtKB-EC"/>
</dbReference>
<dbReference type="InterPro" id="IPR033640">
    <property type="entry name" value="FAR_C"/>
</dbReference>
<keyword evidence="4" id="KW-0560">Oxidoreductase</keyword>
<dbReference type="EMBL" id="JBEDNZ010000012">
    <property type="protein sequence ID" value="KAL0831587.1"/>
    <property type="molecule type" value="Genomic_DNA"/>
</dbReference>
<feature type="domain" description="Fatty acyl-CoA reductase C-terminal" evidence="5">
    <location>
        <begin position="383"/>
        <end position="471"/>
    </location>
</feature>
<comment type="caution">
    <text evidence="7">The sequence shown here is derived from an EMBL/GenBank/DDBJ whole genome shotgun (WGS) entry which is preliminary data.</text>
</comment>
<dbReference type="PANTHER" id="PTHR11011">
    <property type="entry name" value="MALE STERILITY PROTEIN 2-RELATED"/>
    <property type="match status" value="1"/>
</dbReference>
<protein>
    <recommendedName>
        <fullName evidence="4">Fatty acyl-CoA reductase</fullName>
        <ecNumber evidence="4">1.2.1.84</ecNumber>
    </recommendedName>
</protein>
<dbReference type="InterPro" id="IPR036291">
    <property type="entry name" value="NAD(P)-bd_dom_sf"/>
</dbReference>
<gene>
    <name evidence="7" type="ORF">ABMA28_002372</name>
</gene>
<dbReference type="Gene3D" id="3.40.50.720">
    <property type="entry name" value="NAD(P)-binding Rossmann-like Domain"/>
    <property type="match status" value="1"/>
</dbReference>
<evidence type="ECO:0000256" key="2">
    <source>
        <dbReference type="ARBA" id="ARBA00022516"/>
    </source>
</evidence>